<dbReference type="InterPro" id="IPR043129">
    <property type="entry name" value="ATPase_NBD"/>
</dbReference>
<protein>
    <submittedName>
        <fullName evidence="1">ROK family protein</fullName>
    </submittedName>
</protein>
<evidence type="ECO:0000313" key="1">
    <source>
        <dbReference type="EMBL" id="MDO9709944.1"/>
    </source>
</evidence>
<name>A0ABT9E1A8_9PROT</name>
<dbReference type="CDD" id="cd24066">
    <property type="entry name" value="ASKHA_NBD_ROK_EcFRK-like"/>
    <property type="match status" value="1"/>
</dbReference>
<dbReference type="RefSeq" id="WP_305104811.1">
    <property type="nucleotide sequence ID" value="NZ_JAUTWS010000014.1"/>
</dbReference>
<dbReference type="Pfam" id="PF00480">
    <property type="entry name" value="ROK"/>
    <property type="match status" value="1"/>
</dbReference>
<dbReference type="PANTHER" id="PTHR18964:SF174">
    <property type="entry name" value="D-ALLOSE KINASE-RELATED"/>
    <property type="match status" value="1"/>
</dbReference>
<reference evidence="1 2" key="1">
    <citation type="submission" date="2023-08" db="EMBL/GenBank/DDBJ databases">
        <title>The draft genome sequence of Paracraurococcus sp. LOR1-02.</title>
        <authorList>
            <person name="Kingkaew E."/>
            <person name="Tanasupawat S."/>
        </authorList>
    </citation>
    <scope>NUCLEOTIDE SEQUENCE [LARGE SCALE GENOMIC DNA]</scope>
    <source>
        <strain evidence="1 2">LOR1-02</strain>
    </source>
</reference>
<dbReference type="PANTHER" id="PTHR18964">
    <property type="entry name" value="ROK (REPRESSOR, ORF, KINASE) FAMILY"/>
    <property type="match status" value="1"/>
</dbReference>
<dbReference type="Gene3D" id="3.30.420.40">
    <property type="match status" value="2"/>
</dbReference>
<keyword evidence="2" id="KW-1185">Reference proteome</keyword>
<organism evidence="1 2">
    <name type="scientific">Paracraurococcus lichenis</name>
    <dbReference type="NCBI Taxonomy" id="3064888"/>
    <lineage>
        <taxon>Bacteria</taxon>
        <taxon>Pseudomonadati</taxon>
        <taxon>Pseudomonadota</taxon>
        <taxon>Alphaproteobacteria</taxon>
        <taxon>Acetobacterales</taxon>
        <taxon>Roseomonadaceae</taxon>
        <taxon>Paracraurococcus</taxon>
    </lineage>
</organism>
<evidence type="ECO:0000313" key="2">
    <source>
        <dbReference type="Proteomes" id="UP001243009"/>
    </source>
</evidence>
<comment type="caution">
    <text evidence="1">The sequence shown here is derived from an EMBL/GenBank/DDBJ whole genome shotgun (WGS) entry which is preliminary data.</text>
</comment>
<dbReference type="InterPro" id="IPR049874">
    <property type="entry name" value="ROK_cs"/>
</dbReference>
<proteinExistence type="predicted"/>
<dbReference type="EMBL" id="JAUTWS010000014">
    <property type="protein sequence ID" value="MDO9709944.1"/>
    <property type="molecule type" value="Genomic_DNA"/>
</dbReference>
<dbReference type="SUPFAM" id="SSF53067">
    <property type="entry name" value="Actin-like ATPase domain"/>
    <property type="match status" value="1"/>
</dbReference>
<dbReference type="Proteomes" id="UP001243009">
    <property type="component" value="Unassembled WGS sequence"/>
</dbReference>
<dbReference type="InterPro" id="IPR000600">
    <property type="entry name" value="ROK"/>
</dbReference>
<dbReference type="PROSITE" id="PS01125">
    <property type="entry name" value="ROK"/>
    <property type="match status" value="1"/>
</dbReference>
<accession>A0ABT9E1A8</accession>
<gene>
    <name evidence="1" type="ORF">Q7A36_16445</name>
</gene>
<sequence length="318" mass="32634">MGPAPPHFRGMWRIGIDLGGTKTEIVALDPGGAVRLRRRAPTPPDYAGVIGLIGRLVEAAEAELGVAATVGVGIPGSLSPTTGLVRGANSTWLNGGRLDADLAARLGRPVRISNDANCLGVSEAADGAGAGHATVFAVILGTGVGAGIVTGGRILEGRNRIAGEWGHNPLPWMTAEEHPGRRCWCGRQGCIETFLCGPALAAEADGPGARDAAGLPARAAAGEARAAAALERHADRLARALAHVINILDPDCIVLAGGLSNMDHLYDRVPALWRGFVFSDGVSTPLLRARHGDSSGVLGAARLWDAPLGDAPVEDAWA</sequence>